<dbReference type="Pfam" id="PF07727">
    <property type="entry name" value="RVT_2"/>
    <property type="match status" value="2"/>
</dbReference>
<sequence>MADNQVWNLVESLDEVRPIECKWGFKKKIDIDGNVHIYKAQLVAKGFRQIQGVDYDETFSPIAMLKSIRILLAIAANHDYEPDGFVDPRNAGKNVEEPCVYKKVSGSALVFLVLYVDDILLIGNDIPMLEAVKDSLRKSFSMKDLGEAAYILGIKIYRDRSKCLIGLSQSTYIDIVLKRFNMHDSKKGFLHMSPGTILSKTQCPSTTDEQKRMSEIPYASAIGSIIYAMICTRLDVSFALSVTSKYQSCLGEGHWIAVKNILKYLRRTKDAFLVFGGEEELVVKGSPALAPIPLGTPIHVKTDHCSLKFLLDQRLATIPQHQWASKLIVFDFSVKFKPGHANVVANALSRRDADDPPESLACLALSRPCFSLFYDLRIELEQATDLGAIRTQALAGQDGWSVVDGLWIKVFVPASSPLVTPIIILLMPITPNMKEYRGHSTGFVPPSTFQVIKVASVIMCYLAGCQQNKIASLQPGATTVARAFFAEIVRLHGIPSFIVSDRDPVFTSAFWWELFRLSGGDRPRQWVQWLAWPEYCYNSSYQASLGTSPFNVVYGRDPPSLRAYDGSSAKLPAVDQQLKEWDEFLVEIRDRLEQAQQTQKAQHDRGHREVIFTPSQWVWLRLLHRPAASMDIRGRGKVGPRFYGPFKVLERVGNVAYRLQPQPSAKLHKVFHVGLLKPYSGPEPTQPSTLPPVRHGRVCPLPQQVLRGRLVQGLPEHVHWQGRPADASWVPLEEFRQLYPSFQLEDELIVQEGEMSCTGVNTRDGIGRIRPE</sequence>
<dbReference type="InterPro" id="IPR012337">
    <property type="entry name" value="RNaseH-like_sf"/>
</dbReference>
<dbReference type="PANTHER" id="PTHR37984">
    <property type="entry name" value="PROTEIN CBG26694"/>
    <property type="match status" value="1"/>
</dbReference>
<dbReference type="EMBL" id="CP144753">
    <property type="protein sequence ID" value="WVZ93414.1"/>
    <property type="molecule type" value="Genomic_DNA"/>
</dbReference>
<evidence type="ECO:0000259" key="1">
    <source>
        <dbReference type="Pfam" id="PF07727"/>
    </source>
</evidence>
<protein>
    <submittedName>
        <fullName evidence="3">Uncharacterized protein</fullName>
    </submittedName>
</protein>
<dbReference type="InterPro" id="IPR056924">
    <property type="entry name" value="SH3_Tf2-1"/>
</dbReference>
<evidence type="ECO:0000259" key="2">
    <source>
        <dbReference type="Pfam" id="PF24626"/>
    </source>
</evidence>
<dbReference type="InterPro" id="IPR043502">
    <property type="entry name" value="DNA/RNA_pol_sf"/>
</dbReference>
<keyword evidence="4" id="KW-1185">Reference proteome</keyword>
<dbReference type="Pfam" id="PF24626">
    <property type="entry name" value="SH3_Tf2-1"/>
    <property type="match status" value="1"/>
</dbReference>
<evidence type="ECO:0000313" key="3">
    <source>
        <dbReference type="EMBL" id="WVZ93414.1"/>
    </source>
</evidence>
<dbReference type="PANTHER" id="PTHR37984:SF5">
    <property type="entry name" value="PROTEIN NYNRIN-LIKE"/>
    <property type="match status" value="1"/>
</dbReference>
<dbReference type="Gene3D" id="3.30.420.10">
    <property type="entry name" value="Ribonuclease H-like superfamily/Ribonuclease H"/>
    <property type="match status" value="1"/>
</dbReference>
<name>A0AAQ3UQ68_PASNO</name>
<feature type="domain" description="Tf2-1-like SH3-like" evidence="2">
    <location>
        <begin position="616"/>
        <end position="679"/>
    </location>
</feature>
<reference evidence="3 4" key="1">
    <citation type="submission" date="2024-02" db="EMBL/GenBank/DDBJ databases">
        <title>High-quality chromosome-scale genome assembly of Pensacola bahiagrass (Paspalum notatum Flugge var. saurae).</title>
        <authorList>
            <person name="Vega J.M."/>
            <person name="Podio M."/>
            <person name="Orjuela J."/>
            <person name="Siena L.A."/>
            <person name="Pessino S.C."/>
            <person name="Combes M.C."/>
            <person name="Mariac C."/>
            <person name="Albertini E."/>
            <person name="Pupilli F."/>
            <person name="Ortiz J.P.A."/>
            <person name="Leblanc O."/>
        </authorList>
    </citation>
    <scope>NUCLEOTIDE SEQUENCE [LARGE SCALE GENOMIC DNA]</scope>
    <source>
        <strain evidence="3">R1</strain>
        <tissue evidence="3">Leaf</tissue>
    </source>
</reference>
<dbReference type="SUPFAM" id="SSF53098">
    <property type="entry name" value="Ribonuclease H-like"/>
    <property type="match status" value="1"/>
</dbReference>
<feature type="domain" description="Reverse transcriptase Ty1/copia-type" evidence="1">
    <location>
        <begin position="4"/>
        <end position="79"/>
    </location>
</feature>
<dbReference type="Proteomes" id="UP001341281">
    <property type="component" value="Chromosome 09"/>
</dbReference>
<evidence type="ECO:0000313" key="4">
    <source>
        <dbReference type="Proteomes" id="UP001341281"/>
    </source>
</evidence>
<dbReference type="SUPFAM" id="SSF56672">
    <property type="entry name" value="DNA/RNA polymerases"/>
    <property type="match status" value="1"/>
</dbReference>
<dbReference type="AlphaFoldDB" id="A0AAQ3UQ68"/>
<feature type="domain" description="Reverse transcriptase Ty1/copia-type" evidence="1">
    <location>
        <begin position="97"/>
        <end position="186"/>
    </location>
</feature>
<gene>
    <name evidence="3" type="ORF">U9M48_039394</name>
</gene>
<organism evidence="3 4">
    <name type="scientific">Paspalum notatum var. saurae</name>
    <dbReference type="NCBI Taxonomy" id="547442"/>
    <lineage>
        <taxon>Eukaryota</taxon>
        <taxon>Viridiplantae</taxon>
        <taxon>Streptophyta</taxon>
        <taxon>Embryophyta</taxon>
        <taxon>Tracheophyta</taxon>
        <taxon>Spermatophyta</taxon>
        <taxon>Magnoliopsida</taxon>
        <taxon>Liliopsida</taxon>
        <taxon>Poales</taxon>
        <taxon>Poaceae</taxon>
        <taxon>PACMAD clade</taxon>
        <taxon>Panicoideae</taxon>
        <taxon>Andropogonodae</taxon>
        <taxon>Paspaleae</taxon>
        <taxon>Paspalinae</taxon>
        <taxon>Paspalum</taxon>
    </lineage>
</organism>
<dbReference type="InterPro" id="IPR050951">
    <property type="entry name" value="Retrovirus_Pol_polyprotein"/>
</dbReference>
<accession>A0AAQ3UQ68</accession>
<dbReference type="InterPro" id="IPR013103">
    <property type="entry name" value="RVT_2"/>
</dbReference>
<dbReference type="GO" id="GO:0003676">
    <property type="term" value="F:nucleic acid binding"/>
    <property type="evidence" value="ECO:0007669"/>
    <property type="project" value="InterPro"/>
</dbReference>
<dbReference type="InterPro" id="IPR036397">
    <property type="entry name" value="RNaseH_sf"/>
</dbReference>
<proteinExistence type="predicted"/>